<feature type="domain" description="Fibronectin type-III" evidence="6">
    <location>
        <begin position="135"/>
        <end position="220"/>
    </location>
</feature>
<feature type="chain" id="PRO_5002796512" evidence="5">
    <location>
        <begin position="42"/>
        <end position="3749"/>
    </location>
</feature>
<organism evidence="7 8">
    <name type="scientific">Cellvibrio japonicus (strain Ueda107)</name>
    <name type="common">Pseudomonas fluorescens subsp. cellulosa</name>
    <dbReference type="NCBI Taxonomy" id="498211"/>
    <lineage>
        <taxon>Bacteria</taxon>
        <taxon>Pseudomonadati</taxon>
        <taxon>Pseudomonadota</taxon>
        <taxon>Gammaproteobacteria</taxon>
        <taxon>Cellvibrionales</taxon>
        <taxon>Cellvibrionaceae</taxon>
        <taxon>Cellvibrio</taxon>
    </lineage>
</organism>
<evidence type="ECO:0000259" key="6">
    <source>
        <dbReference type="PROSITE" id="PS50853"/>
    </source>
</evidence>
<feature type="region of interest" description="Disordered" evidence="4">
    <location>
        <begin position="3546"/>
        <end position="3584"/>
    </location>
</feature>
<dbReference type="PROSITE" id="PS50853">
    <property type="entry name" value="FN3"/>
    <property type="match status" value="1"/>
</dbReference>
<proteinExistence type="predicted"/>
<keyword evidence="5" id="KW-0732">Signal</keyword>
<dbReference type="SUPFAM" id="SSF49265">
    <property type="entry name" value="Fibronectin type III"/>
    <property type="match status" value="1"/>
</dbReference>
<dbReference type="InterPro" id="IPR022385">
    <property type="entry name" value="Rhs_assc_core"/>
</dbReference>
<dbReference type="GO" id="GO:0005576">
    <property type="term" value="C:extracellular region"/>
    <property type="evidence" value="ECO:0007669"/>
    <property type="project" value="UniProtKB-SubCell"/>
</dbReference>
<dbReference type="NCBIfam" id="TIGR03696">
    <property type="entry name" value="Rhs_assc_core"/>
    <property type="match status" value="1"/>
</dbReference>
<dbReference type="SMART" id="SM00060">
    <property type="entry name" value="FN3"/>
    <property type="match status" value="1"/>
</dbReference>
<dbReference type="EMBL" id="CP000934">
    <property type="protein sequence ID" value="ACE83068.1"/>
    <property type="molecule type" value="Genomic_DNA"/>
</dbReference>
<keyword evidence="3" id="KW-0843">Virulence</keyword>
<evidence type="ECO:0000313" key="7">
    <source>
        <dbReference type="EMBL" id="ACE83068.1"/>
    </source>
</evidence>
<dbReference type="InterPro" id="IPR015919">
    <property type="entry name" value="Cadherin-like_sf"/>
</dbReference>
<comment type="subcellular location">
    <subcellularLocation>
        <location evidence="1">Secreted</location>
    </subcellularLocation>
</comment>
<feature type="compositionally biased region" description="Polar residues" evidence="4">
    <location>
        <begin position="3567"/>
        <end position="3577"/>
    </location>
</feature>
<evidence type="ECO:0000256" key="1">
    <source>
        <dbReference type="ARBA" id="ARBA00004613"/>
    </source>
</evidence>
<dbReference type="SUPFAM" id="SSF49313">
    <property type="entry name" value="Cadherin-like"/>
    <property type="match status" value="1"/>
</dbReference>
<dbReference type="Gene3D" id="2.60.40.10">
    <property type="entry name" value="Immunoglobulins"/>
    <property type="match status" value="5"/>
</dbReference>
<dbReference type="InterPro" id="IPR022045">
    <property type="entry name" value="TcdB_toxin_mid/N"/>
</dbReference>
<dbReference type="PANTHER" id="PTHR32305">
    <property type="match status" value="1"/>
</dbReference>
<keyword evidence="2" id="KW-0964">Secreted</keyword>
<evidence type="ECO:0000256" key="2">
    <source>
        <dbReference type="ARBA" id="ARBA00022525"/>
    </source>
</evidence>
<dbReference type="Gene3D" id="2.180.10.10">
    <property type="entry name" value="RHS repeat-associated core"/>
    <property type="match status" value="1"/>
</dbReference>
<feature type="signal peptide" evidence="5">
    <location>
        <begin position="1"/>
        <end position="41"/>
    </location>
</feature>
<dbReference type="Pfam" id="PF12256">
    <property type="entry name" value="TcdB_toxin_midN"/>
    <property type="match status" value="1"/>
</dbReference>
<evidence type="ECO:0000313" key="8">
    <source>
        <dbReference type="Proteomes" id="UP000001036"/>
    </source>
</evidence>
<accession>B3PFL1</accession>
<dbReference type="GO" id="GO:0016020">
    <property type="term" value="C:membrane"/>
    <property type="evidence" value="ECO:0007669"/>
    <property type="project" value="InterPro"/>
</dbReference>
<evidence type="ECO:0000256" key="3">
    <source>
        <dbReference type="ARBA" id="ARBA00023026"/>
    </source>
</evidence>
<dbReference type="InterPro" id="IPR031325">
    <property type="entry name" value="RHS_repeat"/>
</dbReference>
<dbReference type="GO" id="GO:0005509">
    <property type="term" value="F:calcium ion binding"/>
    <property type="evidence" value="ECO:0007669"/>
    <property type="project" value="InterPro"/>
</dbReference>
<dbReference type="STRING" id="498211.CJA_0127"/>
<dbReference type="InterPro" id="IPR036116">
    <property type="entry name" value="FN3_sf"/>
</dbReference>
<dbReference type="Proteomes" id="UP000001036">
    <property type="component" value="Chromosome"/>
</dbReference>
<dbReference type="InterPro" id="IPR003284">
    <property type="entry name" value="Sal_SpvB"/>
</dbReference>
<dbReference type="InterPro" id="IPR006644">
    <property type="entry name" value="Cadg"/>
</dbReference>
<dbReference type="InterPro" id="IPR003961">
    <property type="entry name" value="FN3_dom"/>
</dbReference>
<sequence length="3749" mass="396868">MIVMPVSIFSIRNNVAFMLGYFFRKYLFLLPFLIAIQSANAATFDISTPTQEGTFTLTWSGARTYVEIYELVGTTRMRVGHNYGINGSLSIAKSPGTYTYILVDVYMMGAYGMNQPIPLRTEYQKTVVVTPPTVPPAVLSSLMVTPNPFSETISVSWDGLANAIHYELQRNGSLVYSGAATSTTPSGSQANTSYTFRVRACNTYGCSDWKTANAVTLPETFGVPATSTTGQYSIYAQTPPTATYTRIEERVGTSGSWITLTTLAGSQSYSVTRANGTYYYRLFYCVANGQSLDCTPRHQEKSTIVSQPVPVVSASFNAATINEGGTATLNWSSTHATACSATGISGVSGTSGSVTFQAPTVMSGNQTVSIPVTCTGGGGSKTATASLTINWINDLPTLSAIGNRTINEDASTGAIAFTLGDEETPAANLTVTATSSNATLIPNANIQLGGSGTNRTINVTPAANAFGSATITVRVTDAHGGQAQQSFTVTVNAVDDVPVISAINNVSVNELAETTVNFTVTDIDSPVSGITVTSSANGTVTPVLSGSGNNYSVKLTAGRITSTNSSAQATMTVRAPFGSSAVTRTFTVTVNNLTPQLWIEETGTTGIYDLKWEYGTQGVRLFENGVDITASSSGSASAVGSRRITKTANGTFTYYLQDCVGVTQAGLVCQGTHSQKSITVAFPKPVVNASFNRTAVNEANAGAANTTANLSWSSTHANSCTATGISGVSSTSGTVTYTAPATLVSSQTHTVTVICTGNGGSISANASITLTALNDVPTFSTIGNRIINEDTNTGAIAFTVGDEETPVANLTVSATSSNTALIPNGNLVFGGSGANRTLTVTPTANAFGSATITVRVIDAQGGQAQQLFAVTINPVNDAPTLSAIANITINEDTSTGARAFTVGDVDTPVANLVVTAISSNTALVPNGNIALGGSGANRTVNVTPIANVHGTATITVTVSDGQLTASRSFVVTVNPVNDAPTISAIANITIDEDASTGVRAFTIGDIDTPVANLIVSATSSNTTLVPNTNIVLGGSSTSRTINITPVANGYGTATITVTVSDGQLNTSRSFVVTVNSVNDAPTISTMANITIDEDTSTGARAFTISDIDTSVSSLTVTATSSNTTLVPNTNIALGGSGANRTVNITPVANGYGTATITVTVSDGQLSTSRSFVVTVSPINDAPTISTIANITIDEDTSTGVRAFTIGDIDTPIANLTISASSSNTALVPNTNIVLGGSSTSRTINITPVANSYGSATITVTVSDGQLNTSRSFVVTVNSINDAPTISTIANITINEDTSTGARAFTIADIDTPVANLTVTFTSSNTTLVPHANIILGGNGANRTVNVMPVANGNGAATITVTVSDGQLTASRSFVVTVNPVNDAPTISAIANITIDEDTSTGARPFTIADIDTPVANLTVTATSSNTALVPHANITLGGSGASRTINVTPVASGHGTTTMTVTVSDGQLSASRSFVVTVNSVNDVPVISTFSNRTIDEDTSTGVVLFTVDDEETAAASLIVSATSSNTALVPNNRLVLGGSGTNRTLTVAPLGNAFGVTTITVTVTDAGGASAQRSFVLTVNAVNDLPTITPIPEQRITAGTSAPTLNFTIGDIETPAASLSVTTSSDKPGLIATSGIVLGGSGATRTLKITPVVGQSGLAMVTIKVTDADGGESTLSVKVSVSADTSITFDMANAPASFIHNLTDGVTNLGSGDFVAITQGALNVDGGAASYKVAIDLPPAIRDLAPTLGLNYNSHGSDGVMGVGWFLSGLSSIHRCRATFASEGAEAQKSNPQYTQGDRLCLDGQKLVIAGSSTPANNSAYWAANAIYQTEIDSFTRIQAHGSHEGGPQYFTLTTKDGRTLTFGEEATNQKSRIYAPGQPNGPISNWMLDKVEDRYGNRYQVYYLRDTVIGEHYPSHITWAPESAVVFSYIDRTGNTPWGYDGGHQYVRTKLLDKVTTYIGITDSSTPTAGTRVREYDIDYQLSATTNRHLVKEIRECGFTSTGVRQCAKPLQFEWQMGELGFEQAGQPLAYEGVLYEDINNDGFVDVIGEKSILAWGSATGFVAANDSADEFLRTIQTRFGKYMARGVLRGDYVDIKIIRMSPSGMETSSTVVSLTKANLPQVHAVDLNNDGLTDLYIGGHLWIQQSDASFVESLATVTYPYEAPSSYSGIQPHFVDINNDGLLDRTGVSFHGLVDSGLFNNVLYGALNEVDKFGAFSSSMRVSSVSPATKVSGVGHIDAPLHYRYTSNIGFWHSWIDINGDGHADVLYADKHSGAPQWRIRLSTGDGQSYSLQPLITSGASVVPMNNVALGQYSFVMDYNKDGVDDFIVFFSSGPGERVMRVFYGSYVNGTLSFVNGGVDPLMGKLGYLVGLDIVPGEQTINPFRGDINNDGIPDLVIGGAAYFGKQQQPDLLSKVTDGFGAIQELGYSPLVDDDNNGKPLYTPDAVAPAFPQAPASRGMQVVKQLSVSNGLGGQVHTWFHYTGGKQDLQGRGFLGFAKIETTSTSSGVETATHYLQGFPYTGRISEVLIKDSVSGNLISRTQNHYTTHSHNGRFPYLDYSIQQDYQLLTTSLNTPLAVNKVENSFDVCGNLIGRTTTTGTGLSGITVTGILGTATLTNTLINTSDSDCSDDFVSETTVTYTEAGDINPRTVTTTFEPNAQFDVYQQTVFEGTALEVVTTTNRNEQGTITDTGAIAADLNSTNTAARITSFSDLDKGIYPEAVTNAAGHIVTLSYDYRFGKVNQEADPNSLISSRDFDVLGRNVRETAADGAITELLSWYCASAPVTCPSHAVYLTATRVTHPSEPGKLGAPLAITYYDSLQRVVRNETHSLNQAVVKSDTQYTAAGYVHRVSEPFTGFASHWTTYSDYDALGRANTIIGPDGGSLGVTYSLDANRLKTSETVTVVTPNSTDIQTTRRYTNALGQVVRVEDARGTPVDYTYDAQGNLKTTIVNNNALTTITVVHDLASNKTRITDPDAGVIDFAYNGFGELRKQTWQPDLTGHTKSITYTYDDLGRKTHRIDQPASGNATSYSWVWDAPGQLGLLSSQSGNGYSENYTYDPLSRVQTQTTSITGLAGGKVFTYGYDSFSRPATTTYPNGLTITRDYQASGMHVRTRDVTGSTDNTLWVLGKQQNNRGQLTHALYGNGVVTAHTYTDSNGRLASITSGRLTASNTLNSLNGDIQALSYEFDSLGNLRSRTTKRSDNNGLAFENTTERFAYDKLNRVTASTTSGLGLFNRSLDYQYDDLGNLTYRSDTGALAYNRTGNAGVHAVTSSGTSGTPDYKTYAYDRYGNMTSRGGETISYDVFNKPLTINGSNGTSSFSYGPNHERFKQITGGKTTYVINGGAYEEIVDNNTGTVTQKSYVDGFMVQTKTGTTTDITYLHKDHLGSTEAMTDANGNLTGRMSFGVWGQRQQASWQTGTPPTTELNSFKTQQGYTGHEQLDNHDLIHMGGRVYDPTIGRFLSADLYIQSPYNTQSFNRYSYVFNNPLSRIDPTGYFSDMMQWAMESSYQHASGWFWNASYQAAQAQINYSQAKKAAERAANQGTPTVWMEELPRDEKEELQSTSKQKNGNGLSLDGAQEGLKPTEAEYKLISEGKLAEMWQGRCAAGDPIGCVGFATWGDPADVLAMHGKVDGAYWVGVGATVRFNARNGLLTGNPELLLNPDALNTAVLSFGKAIATAHLDATAADLSGRHYFLRADEITQYHHVVFDRFNVSRRWYGGSYGTGRHEPLLEPFYCRPSCDSN</sequence>
<dbReference type="PANTHER" id="PTHR32305:SF15">
    <property type="entry name" value="PROTEIN RHSA-RELATED"/>
    <property type="match status" value="1"/>
</dbReference>
<gene>
    <name evidence="7" type="ordered locus">CJA_0127</name>
</gene>
<protein>
    <submittedName>
        <fullName evidence="7">RHS Repeat family</fullName>
    </submittedName>
</protein>
<dbReference type="NCBIfam" id="NF012211">
    <property type="entry name" value="tand_rpt_95"/>
    <property type="match status" value="2"/>
</dbReference>
<evidence type="ECO:0000256" key="5">
    <source>
        <dbReference type="SAM" id="SignalP"/>
    </source>
</evidence>
<dbReference type="GO" id="GO:0005737">
    <property type="term" value="C:cytoplasm"/>
    <property type="evidence" value="ECO:0007669"/>
    <property type="project" value="InterPro"/>
</dbReference>
<dbReference type="eggNOG" id="COG3210">
    <property type="taxonomic scope" value="Bacteria"/>
</dbReference>
<feature type="compositionally biased region" description="Basic and acidic residues" evidence="4">
    <location>
        <begin position="3557"/>
        <end position="3566"/>
    </location>
</feature>
<dbReference type="SUPFAM" id="SSF69318">
    <property type="entry name" value="Integrin alpha N-terminal domain"/>
    <property type="match status" value="1"/>
</dbReference>
<dbReference type="eggNOG" id="COG3209">
    <property type="taxonomic scope" value="Bacteria"/>
</dbReference>
<dbReference type="InterPro" id="IPR006530">
    <property type="entry name" value="YD"/>
</dbReference>
<dbReference type="InterPro" id="IPR050708">
    <property type="entry name" value="T6SS_VgrG/RHS"/>
</dbReference>
<dbReference type="SMART" id="SM00736">
    <property type="entry name" value="CADG"/>
    <property type="match status" value="3"/>
</dbReference>
<dbReference type="HOGENOM" id="CLU_224385_0_0_6"/>
<reference evidence="7 8" key="1">
    <citation type="journal article" date="2008" name="J. Bacteriol.">
        <title>Insights into plant cell wall degradation from the genome sequence of the soil bacterium Cellvibrio japonicus.</title>
        <authorList>
            <person name="Deboy R.T."/>
            <person name="Mongodin E.F."/>
            <person name="Fouts D.E."/>
            <person name="Tailford L.E."/>
            <person name="Khouri H."/>
            <person name="Emerson J.B."/>
            <person name="Mohamoud Y."/>
            <person name="Watkins K."/>
            <person name="Henrissat B."/>
            <person name="Gilbert H.J."/>
            <person name="Nelson K.E."/>
        </authorList>
    </citation>
    <scope>NUCLEOTIDE SEQUENCE [LARGE SCALE GENOMIC DNA]</scope>
    <source>
        <strain evidence="7 8">Ueda107</strain>
    </source>
</reference>
<name>B3PFL1_CELJU</name>
<dbReference type="Pfam" id="PF17963">
    <property type="entry name" value="Big_9"/>
    <property type="match status" value="4"/>
</dbReference>
<dbReference type="KEGG" id="cja:CJA_0127"/>
<dbReference type="Pfam" id="PF05593">
    <property type="entry name" value="RHS_repeat"/>
    <property type="match status" value="1"/>
</dbReference>
<dbReference type="InterPro" id="IPR013783">
    <property type="entry name" value="Ig-like_fold"/>
</dbReference>
<keyword evidence="8" id="KW-1185">Reference proteome</keyword>
<evidence type="ECO:0000256" key="4">
    <source>
        <dbReference type="SAM" id="MobiDB-lite"/>
    </source>
</evidence>
<dbReference type="Pfam" id="PF03534">
    <property type="entry name" value="SpvB"/>
    <property type="match status" value="1"/>
</dbReference>
<dbReference type="NCBIfam" id="TIGR01643">
    <property type="entry name" value="YD_repeat_2x"/>
    <property type="match status" value="1"/>
</dbReference>
<dbReference type="InterPro" id="IPR028994">
    <property type="entry name" value="Integrin_alpha_N"/>
</dbReference>